<comment type="caution">
    <text evidence="3">The sequence shown here is derived from an EMBL/GenBank/DDBJ whole genome shotgun (WGS) entry which is preliminary data.</text>
</comment>
<evidence type="ECO:0000259" key="1">
    <source>
        <dbReference type="Pfam" id="PF01408"/>
    </source>
</evidence>
<reference evidence="3" key="2">
    <citation type="submission" date="2023-01" db="EMBL/GenBank/DDBJ databases">
        <authorList>
            <person name="Sun Q."/>
            <person name="Evtushenko L."/>
        </authorList>
    </citation>
    <scope>NUCLEOTIDE SEQUENCE</scope>
    <source>
        <strain evidence="3">VKM B-2789</strain>
    </source>
</reference>
<dbReference type="AlphaFoldDB" id="A0A9W6NAV5"/>
<organism evidence="3 4">
    <name type="scientific">Ancylobacter defluvii</name>
    <dbReference type="NCBI Taxonomy" id="1282440"/>
    <lineage>
        <taxon>Bacteria</taxon>
        <taxon>Pseudomonadati</taxon>
        <taxon>Pseudomonadota</taxon>
        <taxon>Alphaproteobacteria</taxon>
        <taxon>Hyphomicrobiales</taxon>
        <taxon>Xanthobacteraceae</taxon>
        <taxon>Ancylobacter</taxon>
    </lineage>
</organism>
<dbReference type="InterPro" id="IPR000683">
    <property type="entry name" value="Gfo/Idh/MocA-like_OxRdtase_N"/>
</dbReference>
<dbReference type="PANTHER" id="PTHR42840:SF8">
    <property type="entry name" value="OXIDOREDUCTASE"/>
    <property type="match status" value="1"/>
</dbReference>
<dbReference type="Gene3D" id="3.30.360.10">
    <property type="entry name" value="Dihydrodipicolinate Reductase, domain 2"/>
    <property type="match status" value="1"/>
</dbReference>
<dbReference type="InterPro" id="IPR055170">
    <property type="entry name" value="GFO_IDH_MocA-like_dom"/>
</dbReference>
<dbReference type="Pfam" id="PF22725">
    <property type="entry name" value="GFO_IDH_MocA_C3"/>
    <property type="match status" value="1"/>
</dbReference>
<dbReference type="RefSeq" id="WP_213364160.1">
    <property type="nucleotide sequence ID" value="NZ_BSFM01000011.1"/>
</dbReference>
<accession>A0A9W6NAV5</accession>
<dbReference type="EMBL" id="BSFM01000011">
    <property type="protein sequence ID" value="GLK83965.1"/>
    <property type="molecule type" value="Genomic_DNA"/>
</dbReference>
<evidence type="ECO:0000313" key="4">
    <source>
        <dbReference type="Proteomes" id="UP001143330"/>
    </source>
</evidence>
<dbReference type="InterPro" id="IPR036291">
    <property type="entry name" value="NAD(P)-bd_dom_sf"/>
</dbReference>
<reference evidence="3" key="1">
    <citation type="journal article" date="2014" name="Int. J. Syst. Evol. Microbiol.">
        <title>Complete genome sequence of Corynebacterium casei LMG S-19264T (=DSM 44701T), isolated from a smear-ripened cheese.</title>
        <authorList>
            <consortium name="US DOE Joint Genome Institute (JGI-PGF)"/>
            <person name="Walter F."/>
            <person name="Albersmeier A."/>
            <person name="Kalinowski J."/>
            <person name="Ruckert C."/>
        </authorList>
    </citation>
    <scope>NUCLEOTIDE SEQUENCE</scope>
    <source>
        <strain evidence="3">VKM B-2789</strain>
    </source>
</reference>
<dbReference type="Pfam" id="PF01408">
    <property type="entry name" value="GFO_IDH_MocA"/>
    <property type="match status" value="1"/>
</dbReference>
<dbReference type="SUPFAM" id="SSF55347">
    <property type="entry name" value="Glyceraldehyde-3-phosphate dehydrogenase-like, C-terminal domain"/>
    <property type="match status" value="1"/>
</dbReference>
<dbReference type="Gene3D" id="3.40.50.720">
    <property type="entry name" value="NAD(P)-binding Rossmann-like Domain"/>
    <property type="match status" value="1"/>
</dbReference>
<evidence type="ECO:0000313" key="3">
    <source>
        <dbReference type="EMBL" id="GLK83965.1"/>
    </source>
</evidence>
<feature type="domain" description="Gfo/Idh/MocA-like oxidoreductase N-terminal" evidence="1">
    <location>
        <begin position="56"/>
        <end position="141"/>
    </location>
</feature>
<dbReference type="PANTHER" id="PTHR42840">
    <property type="entry name" value="NAD(P)-BINDING ROSSMANN-FOLD SUPERFAMILY PROTEIN-RELATED"/>
    <property type="match status" value="1"/>
</dbReference>
<name>A0A9W6NAV5_9HYPH</name>
<dbReference type="GO" id="GO:0000166">
    <property type="term" value="F:nucleotide binding"/>
    <property type="evidence" value="ECO:0007669"/>
    <property type="project" value="InterPro"/>
</dbReference>
<feature type="domain" description="GFO/IDH/MocA-like oxidoreductase" evidence="2">
    <location>
        <begin position="155"/>
        <end position="292"/>
    </location>
</feature>
<keyword evidence="4" id="KW-1185">Reference proteome</keyword>
<protein>
    <submittedName>
        <fullName evidence="3">Oxidoreductase</fullName>
    </submittedName>
</protein>
<gene>
    <name evidence="3" type="ORF">GCM10017653_20350</name>
</gene>
<proteinExistence type="predicted"/>
<evidence type="ECO:0000259" key="2">
    <source>
        <dbReference type="Pfam" id="PF22725"/>
    </source>
</evidence>
<dbReference type="Proteomes" id="UP001143330">
    <property type="component" value="Unassembled WGS sequence"/>
</dbReference>
<sequence>MSAHAKRLGQKLGIVMNGITGRMGMNQHLIRSVVAIRAQGGVTLSDGSKVQLDPILVGRNEEKIAGLAKQYGIERWTTDLDAALADPQNEIFFDAATTQMRPALLEKAIRAGKHVYCEKPIATNLPEAVRICRLAEEAGVKNGAVQDKLFLPGLQKLQFLRDSGFFGRILSVRGEFGYWVFEGDWGQPAQRPSWNYRTQDGGGMILDMVCHWRYVLDNCFGEVKAVSCLGTTHIPSRVDETGKAYEATADDAAYATFELEGGAIAHINMSWATRVYRDDLVTFQVDGTHGSAVAGLSDCVMQPRTATPRPVWNPDQKQTMDFYSDWQKVPDNLVYDNGFKVQWEMFVRHVVEDAPYKYTLREGAKGVQLVECALQSWRERRWIDVPSLEESEHAVLRAAE</sequence>
<dbReference type="SUPFAM" id="SSF51735">
    <property type="entry name" value="NAD(P)-binding Rossmann-fold domains"/>
    <property type="match status" value="1"/>
</dbReference>